<evidence type="ECO:0000313" key="1">
    <source>
        <dbReference type="EMBL" id="MXO52366.1"/>
    </source>
</evidence>
<dbReference type="EMBL" id="WTYF01000004">
    <property type="protein sequence ID" value="MXO52366.1"/>
    <property type="molecule type" value="Genomic_DNA"/>
</dbReference>
<name>A0A844Y3G3_9SPHN</name>
<gene>
    <name evidence="1" type="ORF">GRI42_13730</name>
</gene>
<accession>A0A844Y3G3</accession>
<sequence>MKLQFLDQVSEEEAKCLLCKATLRSYVESLGEDFQDYFVQRAIVQNKFLDQIWDTISRQRHIPTIVLVADEDPSAPAALEYFDLAGQFKVLDGLQRSNRLSIIWKTIFFLEGEFQDDSSVPPTRMARKYSEHLRKLECAPSLFVKMLEAKRKLGVGESLAALFDDNHIWLEIWVNLSQSEQIRKMLILNAGHKSVNIKHQIELLFIEYLSVLKGALPNSTIFREKEISAQRYSKERQPRQFHFAHLIASFESLNLGKPITTNSEFSASHSFPSDEDDTDELLRVDEGLISQFARTLSRLDAGLSTKAGIGWLSREVVLVGLFGAIGRYGREHRITSTDALKYFEENVSDYIASLDLEAFEKVRNSLELSKVNIGTKNKRAVYDATLEFLEAPSSKKVDWQRHFGV</sequence>
<evidence type="ECO:0008006" key="3">
    <source>
        <dbReference type="Google" id="ProtNLM"/>
    </source>
</evidence>
<dbReference type="RefSeq" id="WP_160609014.1">
    <property type="nucleotide sequence ID" value="NZ_WTYF01000004.1"/>
</dbReference>
<comment type="caution">
    <text evidence="1">The sequence shown here is derived from an EMBL/GenBank/DDBJ whole genome shotgun (WGS) entry which is preliminary data.</text>
</comment>
<proteinExistence type="predicted"/>
<organism evidence="1 2">
    <name type="scientific">Qipengyuania gaetbuli</name>
    <dbReference type="NCBI Taxonomy" id="266952"/>
    <lineage>
        <taxon>Bacteria</taxon>
        <taxon>Pseudomonadati</taxon>
        <taxon>Pseudomonadota</taxon>
        <taxon>Alphaproteobacteria</taxon>
        <taxon>Sphingomonadales</taxon>
        <taxon>Erythrobacteraceae</taxon>
        <taxon>Qipengyuania</taxon>
    </lineage>
</organism>
<keyword evidence="2" id="KW-1185">Reference proteome</keyword>
<dbReference type="OrthoDB" id="8420916at2"/>
<evidence type="ECO:0000313" key="2">
    <source>
        <dbReference type="Proteomes" id="UP000444185"/>
    </source>
</evidence>
<reference evidence="1 2" key="1">
    <citation type="submission" date="2019-12" db="EMBL/GenBank/DDBJ databases">
        <title>Genomic-based taxomic classification of the family Erythrobacteraceae.</title>
        <authorList>
            <person name="Xu L."/>
        </authorList>
    </citation>
    <scope>NUCLEOTIDE SEQUENCE [LARGE SCALE GENOMIC DNA]</scope>
    <source>
        <strain evidence="1 2">DSM 16225</strain>
    </source>
</reference>
<protein>
    <recommendedName>
        <fullName evidence="3">DUF262 domain-containing protein</fullName>
    </recommendedName>
</protein>
<dbReference type="AlphaFoldDB" id="A0A844Y3G3"/>
<dbReference type="Proteomes" id="UP000444185">
    <property type="component" value="Unassembled WGS sequence"/>
</dbReference>